<name>V2RII0_9BACT</name>
<dbReference type="InterPro" id="IPR004089">
    <property type="entry name" value="MCPsignal_dom"/>
</dbReference>
<dbReference type="GO" id="GO:0004888">
    <property type="term" value="F:transmembrane signaling receptor activity"/>
    <property type="evidence" value="ECO:0007669"/>
    <property type="project" value="InterPro"/>
</dbReference>
<organism evidence="4 5">
    <name type="scientific">Mucispirillum schaedleri ASF457</name>
    <dbReference type="NCBI Taxonomy" id="1379858"/>
    <lineage>
        <taxon>Bacteria</taxon>
        <taxon>Pseudomonadati</taxon>
        <taxon>Deferribacterota</taxon>
        <taxon>Deferribacteres</taxon>
        <taxon>Deferribacterales</taxon>
        <taxon>Mucispirillaceae</taxon>
        <taxon>Mucispirillum</taxon>
    </lineage>
</organism>
<evidence type="ECO:0000256" key="2">
    <source>
        <dbReference type="ARBA" id="ARBA00023224"/>
    </source>
</evidence>
<dbReference type="PANTHER" id="PTHR32089:SF112">
    <property type="entry name" value="LYSOZYME-LIKE PROTEIN-RELATED"/>
    <property type="match status" value="1"/>
</dbReference>
<reference evidence="4" key="1">
    <citation type="journal article" date="2014" name="Genome Announc.">
        <title>Draft genome sequences of the altered schaedler flora, a defined bacterial community from gnotobiotic mice.</title>
        <authorList>
            <person name="Wannemuehler M.J."/>
            <person name="Overstreet A.M."/>
            <person name="Ward D.V."/>
            <person name="Phillips G.J."/>
        </authorList>
    </citation>
    <scope>NUCLEOTIDE SEQUENCE</scope>
    <source>
        <strain evidence="4">ASF457</strain>
    </source>
</reference>
<gene>
    <name evidence="4" type="ORF">N508_000251</name>
</gene>
<dbReference type="AlphaFoldDB" id="V2RII0"/>
<dbReference type="eggNOG" id="COG0840">
    <property type="taxonomic scope" value="Bacteria"/>
</dbReference>
<dbReference type="SUPFAM" id="SSF58104">
    <property type="entry name" value="Methyl-accepting chemotaxis protein (MCP) signaling domain"/>
    <property type="match status" value="1"/>
</dbReference>
<dbReference type="PROSITE" id="PS50111">
    <property type="entry name" value="CHEMOTAXIS_TRANSDUC_2"/>
    <property type="match status" value="1"/>
</dbReference>
<dbReference type="PANTHER" id="PTHR32089">
    <property type="entry name" value="METHYL-ACCEPTING CHEMOTAXIS PROTEIN MCPB"/>
    <property type="match status" value="1"/>
</dbReference>
<accession>V2RII0</accession>
<evidence type="ECO:0000256" key="3">
    <source>
        <dbReference type="ARBA" id="ARBA00029447"/>
    </source>
</evidence>
<dbReference type="InterPro" id="IPR004090">
    <property type="entry name" value="Chemotax_Me-accpt_rcpt"/>
</dbReference>
<dbReference type="Gene3D" id="1.10.287.950">
    <property type="entry name" value="Methyl-accepting chemotaxis protein"/>
    <property type="match status" value="1"/>
</dbReference>
<evidence type="ECO:0000313" key="5">
    <source>
        <dbReference type="Proteomes" id="UP000017429"/>
    </source>
</evidence>
<sequence length="544" mass="59534">MGLGILKFKFNNFLWIIVIGMMVMIVSFLFFMTLIYKATKENEQLTFDSIDMVSYGFVVSKASDYLTAQARVYAATGNKEYYDNYWNEVNSNKTRDKAIDALVKLQIPANILSYAEQAKNSSDSLIKLEEASFEAVAAGDLQKATQIMSSKEYESGKEKISAFLTTFENEIKAFSANEAKKSASETVTIIIMSLICIASVAVLFLIFLSFFISSLKKALNILDKLFICIADGDMTVKAPELAGKSEICTTFKNINISLESIREILQNVTEATEDVASSNNQLASTMEELSSTFSEQAHQVSDTAVSLDSINSTVKGTVDSLKSNQEIVDNTVISANDGKKELTDLKLSMEKIHTDADSLSDTITNLANSSSEIGNIVTVINDIAEQTNLLALNAAIEAARAGEAGRGFAVVADEVRKLAERTQKATSEVTTIVSTLQQEALTASSAMGMEAEKVKEGVNNIERTEDVFNKIFTGIDGINSVMSSIRDDMDNEYSTVQTVHQTSTSIAAGIEQSSNAVNEVAQTIEHLQQRVENLKMMLTRFKVK</sequence>
<dbReference type="SMART" id="SM00283">
    <property type="entry name" value="MA"/>
    <property type="match status" value="1"/>
</dbReference>
<keyword evidence="5" id="KW-1185">Reference proteome</keyword>
<evidence type="ECO:0000256" key="1">
    <source>
        <dbReference type="ARBA" id="ARBA00004370"/>
    </source>
</evidence>
<dbReference type="GO" id="GO:0007165">
    <property type="term" value="P:signal transduction"/>
    <property type="evidence" value="ECO:0007669"/>
    <property type="project" value="UniProtKB-KW"/>
</dbReference>
<dbReference type="OrthoDB" id="107771at2"/>
<dbReference type="FunFam" id="1.10.287.950:FF:000001">
    <property type="entry name" value="Methyl-accepting chemotaxis sensory transducer"/>
    <property type="match status" value="1"/>
</dbReference>
<reference evidence="4" key="3">
    <citation type="submission" date="2022-06" db="EMBL/GenBank/DDBJ databases">
        <title>Resources to Facilitate Use of the Altered Schaedler Flora (ASF) Mouse Model to Study Microbiome Function.</title>
        <authorList>
            <person name="Proctor A."/>
            <person name="Parvinroo S."/>
            <person name="Richie T."/>
            <person name="Jia X."/>
            <person name="Lee S.T.M."/>
            <person name="Karp P.D."/>
            <person name="Paley S."/>
            <person name="Kostic A.D."/>
            <person name="Pierre J.F."/>
            <person name="Wannemuehler M.J."/>
            <person name="Phillips G.J."/>
        </authorList>
    </citation>
    <scope>NUCLEOTIDE SEQUENCE</scope>
    <source>
        <strain evidence="4">ASF457</strain>
    </source>
</reference>
<evidence type="ECO:0000313" key="4">
    <source>
        <dbReference type="EMBL" id="USF23195.1"/>
    </source>
</evidence>
<dbReference type="EMBL" id="CP097562">
    <property type="protein sequence ID" value="USF23195.1"/>
    <property type="molecule type" value="Genomic_DNA"/>
</dbReference>
<dbReference type="KEGG" id="msch:N508_000251"/>
<dbReference type="GO" id="GO:0006935">
    <property type="term" value="P:chemotaxis"/>
    <property type="evidence" value="ECO:0007669"/>
    <property type="project" value="InterPro"/>
</dbReference>
<proteinExistence type="inferred from homology"/>
<comment type="subcellular location">
    <subcellularLocation>
        <location evidence="1">Membrane</location>
    </subcellularLocation>
</comment>
<dbReference type="RefSeq" id="WP_023276264.1">
    <property type="nucleotide sequence ID" value="NZ_CP097562.1"/>
</dbReference>
<dbReference type="PRINTS" id="PR00260">
    <property type="entry name" value="CHEMTRNSDUCR"/>
</dbReference>
<dbReference type="Pfam" id="PF00015">
    <property type="entry name" value="MCPsignal"/>
    <property type="match status" value="1"/>
</dbReference>
<dbReference type="GO" id="GO:0016020">
    <property type="term" value="C:membrane"/>
    <property type="evidence" value="ECO:0007669"/>
    <property type="project" value="UniProtKB-SubCell"/>
</dbReference>
<protein>
    <submittedName>
        <fullName evidence="4">Uncharacterized protein</fullName>
    </submittedName>
</protein>
<comment type="similarity">
    <text evidence="3">Belongs to the methyl-accepting chemotaxis (MCP) protein family.</text>
</comment>
<dbReference type="CDD" id="cd11386">
    <property type="entry name" value="MCP_signal"/>
    <property type="match status" value="1"/>
</dbReference>
<dbReference type="Proteomes" id="UP000017429">
    <property type="component" value="Chromosome"/>
</dbReference>
<reference evidence="4" key="2">
    <citation type="submission" date="2022-05" db="EMBL/GenBank/DDBJ databases">
        <authorList>
            <person name="Proctor A.L."/>
            <person name="Phillips G.J."/>
            <person name="Wannemuehler M.J."/>
        </authorList>
    </citation>
    <scope>NUCLEOTIDE SEQUENCE</scope>
    <source>
        <strain evidence="4">ASF457</strain>
    </source>
</reference>
<keyword evidence="2" id="KW-0807">Transducer</keyword>